<gene>
    <name evidence="1" type="ORF">OUZ56_028770</name>
</gene>
<comment type="caution">
    <text evidence="1">The sequence shown here is derived from an EMBL/GenBank/DDBJ whole genome shotgun (WGS) entry which is preliminary data.</text>
</comment>
<evidence type="ECO:0000313" key="2">
    <source>
        <dbReference type="Proteomes" id="UP001234178"/>
    </source>
</evidence>
<reference evidence="1 2" key="1">
    <citation type="journal article" date="2023" name="Nucleic Acids Res.">
        <title>The hologenome of Daphnia magna reveals possible DNA methylation and microbiome-mediated evolution of the host genome.</title>
        <authorList>
            <person name="Chaturvedi A."/>
            <person name="Li X."/>
            <person name="Dhandapani V."/>
            <person name="Marshall H."/>
            <person name="Kissane S."/>
            <person name="Cuenca-Cambronero M."/>
            <person name="Asole G."/>
            <person name="Calvet F."/>
            <person name="Ruiz-Romero M."/>
            <person name="Marangio P."/>
            <person name="Guigo R."/>
            <person name="Rago D."/>
            <person name="Mirbahai L."/>
            <person name="Eastwood N."/>
            <person name="Colbourne J.K."/>
            <person name="Zhou J."/>
            <person name="Mallon E."/>
            <person name="Orsini L."/>
        </authorList>
    </citation>
    <scope>NUCLEOTIDE SEQUENCE [LARGE SCALE GENOMIC DNA]</scope>
    <source>
        <strain evidence="1">LRV0_1</strain>
    </source>
</reference>
<organism evidence="1 2">
    <name type="scientific">Daphnia magna</name>
    <dbReference type="NCBI Taxonomy" id="35525"/>
    <lineage>
        <taxon>Eukaryota</taxon>
        <taxon>Metazoa</taxon>
        <taxon>Ecdysozoa</taxon>
        <taxon>Arthropoda</taxon>
        <taxon>Crustacea</taxon>
        <taxon>Branchiopoda</taxon>
        <taxon>Diplostraca</taxon>
        <taxon>Cladocera</taxon>
        <taxon>Anomopoda</taxon>
        <taxon>Daphniidae</taxon>
        <taxon>Daphnia</taxon>
    </lineage>
</organism>
<sequence>MIPFSGVEGGISDDSTIVTVDYMSDLAKNRLFSARKRSRPGTILALMASKMSSHHCCWKR</sequence>
<proteinExistence type="predicted"/>
<dbReference type="Proteomes" id="UP001234178">
    <property type="component" value="Unassembled WGS sequence"/>
</dbReference>
<protein>
    <submittedName>
        <fullName evidence="1">Uncharacterized protein</fullName>
    </submittedName>
</protein>
<keyword evidence="2" id="KW-1185">Reference proteome</keyword>
<dbReference type="EMBL" id="JAOYFB010000040">
    <property type="protein sequence ID" value="KAK4036732.1"/>
    <property type="molecule type" value="Genomic_DNA"/>
</dbReference>
<accession>A0ABR0B4V5</accession>
<evidence type="ECO:0000313" key="1">
    <source>
        <dbReference type="EMBL" id="KAK4036732.1"/>
    </source>
</evidence>
<name>A0ABR0B4V5_9CRUS</name>